<keyword evidence="3" id="KW-1185">Reference proteome</keyword>
<gene>
    <name evidence="2" type="ORF">BV898_11052</name>
</gene>
<protein>
    <submittedName>
        <fullName evidence="2">Uncharacterized protein</fullName>
    </submittedName>
</protein>
<comment type="caution">
    <text evidence="2">The sequence shown here is derived from an EMBL/GenBank/DDBJ whole genome shotgun (WGS) entry which is preliminary data.</text>
</comment>
<feature type="region of interest" description="Disordered" evidence="1">
    <location>
        <begin position="368"/>
        <end position="394"/>
    </location>
</feature>
<dbReference type="AlphaFoldDB" id="A0A1W0WHX6"/>
<evidence type="ECO:0000313" key="3">
    <source>
        <dbReference type="Proteomes" id="UP000192578"/>
    </source>
</evidence>
<feature type="compositionally biased region" description="Gly residues" evidence="1">
    <location>
        <begin position="384"/>
        <end position="394"/>
    </location>
</feature>
<name>A0A1W0WHX6_HYPEX</name>
<reference evidence="3" key="1">
    <citation type="submission" date="2017-01" db="EMBL/GenBank/DDBJ databases">
        <title>Comparative genomics of anhydrobiosis in the tardigrade Hypsibius dujardini.</title>
        <authorList>
            <person name="Yoshida Y."/>
            <person name="Koutsovoulos G."/>
            <person name="Laetsch D."/>
            <person name="Stevens L."/>
            <person name="Kumar S."/>
            <person name="Horikawa D."/>
            <person name="Ishino K."/>
            <person name="Komine S."/>
            <person name="Tomita M."/>
            <person name="Blaxter M."/>
            <person name="Arakawa K."/>
        </authorList>
    </citation>
    <scope>NUCLEOTIDE SEQUENCE [LARGE SCALE GENOMIC DNA]</scope>
    <source>
        <strain evidence="3">Z151</strain>
    </source>
</reference>
<evidence type="ECO:0000313" key="2">
    <source>
        <dbReference type="EMBL" id="OQV14789.1"/>
    </source>
</evidence>
<accession>A0A1W0WHX6</accession>
<proteinExistence type="predicted"/>
<organism evidence="2 3">
    <name type="scientific">Hypsibius exemplaris</name>
    <name type="common">Freshwater tardigrade</name>
    <dbReference type="NCBI Taxonomy" id="2072580"/>
    <lineage>
        <taxon>Eukaryota</taxon>
        <taxon>Metazoa</taxon>
        <taxon>Ecdysozoa</taxon>
        <taxon>Tardigrada</taxon>
        <taxon>Eutardigrada</taxon>
        <taxon>Parachela</taxon>
        <taxon>Hypsibioidea</taxon>
        <taxon>Hypsibiidae</taxon>
        <taxon>Hypsibius</taxon>
    </lineage>
</organism>
<sequence>MTPRLVVDNPIKLELDTYRMDAGRKVARALVNPINVVVSSVDRKVTAGGRDDHIVMIIIPRPPRSLFFFRCLAPAGRTCCLPVQLSPSSSGRDGWARGHISILRSRVGPEGARVSANEEVVWDASCSVSCHILSLPETSKLSIRKFANRQISLSLLLWSSLINATSAGGGDRRRDTHTGVYHGVRGQISTASPFTASLTNSGNWLLKANEDHRQAIRRSVFQREPTPLLLSAVASPHSDRPMYLEMYCSGENALAAVVTGFLNLSWTFFPTARLVSSQNFFIPVEVIDSMWSSSSCHRLRVSGDSSSSVNTLTMYLRMTPGVGSFGSSMGSSMGSSSENTLTRCRRKLPASPSGPVTEHRAAERVINTGTGARPNEVIPQRHTSGGGGGGGGGG</sequence>
<dbReference type="Proteomes" id="UP000192578">
    <property type="component" value="Unassembled WGS sequence"/>
</dbReference>
<evidence type="ECO:0000256" key="1">
    <source>
        <dbReference type="SAM" id="MobiDB-lite"/>
    </source>
</evidence>
<dbReference type="EMBL" id="MTYJ01000099">
    <property type="protein sequence ID" value="OQV14789.1"/>
    <property type="molecule type" value="Genomic_DNA"/>
</dbReference>